<dbReference type="Proteomes" id="UP000319731">
    <property type="component" value="Unassembled WGS sequence"/>
</dbReference>
<dbReference type="Pfam" id="PF08662">
    <property type="entry name" value="eIF2A"/>
    <property type="match status" value="1"/>
</dbReference>
<dbReference type="GO" id="GO:0003723">
    <property type="term" value="F:RNA binding"/>
    <property type="evidence" value="ECO:0007669"/>
    <property type="project" value="UniProtKB-UniRule"/>
</dbReference>
<evidence type="ECO:0000313" key="10">
    <source>
        <dbReference type="Proteomes" id="UP000319731"/>
    </source>
</evidence>
<dbReference type="InterPro" id="IPR035979">
    <property type="entry name" value="RBD_domain_sf"/>
</dbReference>
<dbReference type="FunFam" id="3.30.70.330:FF:000235">
    <property type="entry name" value="Eukaryotic translation initiation factor 3 subunit B"/>
    <property type="match status" value="1"/>
</dbReference>
<dbReference type="GO" id="GO:0033290">
    <property type="term" value="C:eukaryotic 48S preinitiation complex"/>
    <property type="evidence" value="ECO:0007669"/>
    <property type="project" value="UniProtKB-UniRule"/>
</dbReference>
<keyword evidence="3 6" id="KW-0396">Initiation factor</keyword>
<evidence type="ECO:0000313" key="9">
    <source>
        <dbReference type="EMBL" id="TPX38208.1"/>
    </source>
</evidence>
<feature type="domain" description="RRM" evidence="8">
    <location>
        <begin position="40"/>
        <end position="127"/>
    </location>
</feature>
<dbReference type="GO" id="GO:0016282">
    <property type="term" value="C:eukaryotic 43S preinitiation complex"/>
    <property type="evidence" value="ECO:0007669"/>
    <property type="project" value="UniProtKB-UniRule"/>
</dbReference>
<comment type="similarity">
    <text evidence="6 7">Belongs to the eIF-3 subunit B family.</text>
</comment>
<comment type="function">
    <text evidence="6">RNA-binding component of the eukaryotic translation initiation factor 3 (eIF-3) complex, which is involved in protein synthesis of a specialized repertoire of mRNAs and, together with other initiation factors, stimulates binding of mRNA and methionyl-tRNAi to the 40S ribosome. The eIF-3 complex specifically targets and initiates translation of a subset of mRNAs involved in cell proliferation.</text>
</comment>
<comment type="function">
    <text evidence="7">Component of the eukaryotic translation initiation factor 3 (eIF-3) complex, which is involved in protein synthesis and, together with other initiation factors, stimulates binding of mRNA and methionyl-tRNAi to the 40S ribosome.</text>
</comment>
<dbReference type="GO" id="GO:0003743">
    <property type="term" value="F:translation initiation factor activity"/>
    <property type="evidence" value="ECO:0007669"/>
    <property type="project" value="UniProtKB-UniRule"/>
</dbReference>
<dbReference type="InterPro" id="IPR013979">
    <property type="entry name" value="TIF_beta_prop-like"/>
</dbReference>
<keyword evidence="2 6" id="KW-0963">Cytoplasm</keyword>
<evidence type="ECO:0000256" key="1">
    <source>
        <dbReference type="ARBA" id="ARBA00004496"/>
    </source>
</evidence>
<evidence type="ECO:0000256" key="6">
    <source>
        <dbReference type="HAMAP-Rule" id="MF_03001"/>
    </source>
</evidence>
<protein>
    <recommendedName>
        <fullName evidence="6">Eukaryotic translation initiation factor 3 subunit B</fullName>
        <shortName evidence="6">eIF3b</shortName>
    </recommendedName>
    <alternativeName>
        <fullName evidence="6">Eukaryotic translation initiation factor 3 90 kDa subunit homolog</fullName>
        <shortName evidence="6">eIF3 p90</shortName>
    </alternativeName>
    <alternativeName>
        <fullName evidence="6">Translation initiation factor eIF3, p90 subunit homolog</fullName>
    </alternativeName>
</protein>
<dbReference type="SUPFAM" id="SSF82171">
    <property type="entry name" value="DPP6 N-terminal domain-like"/>
    <property type="match status" value="1"/>
</dbReference>
<comment type="caution">
    <text evidence="9">The sequence shown here is derived from an EMBL/GenBank/DDBJ whole genome shotgun (WGS) entry which is preliminary data.</text>
</comment>
<dbReference type="InterPro" id="IPR034363">
    <property type="entry name" value="eIF3B_RRM"/>
</dbReference>
<dbReference type="GO" id="GO:0001732">
    <property type="term" value="P:formation of cytoplasmic translation initiation complex"/>
    <property type="evidence" value="ECO:0007669"/>
    <property type="project" value="UniProtKB-UniRule"/>
</dbReference>
<evidence type="ECO:0000256" key="2">
    <source>
        <dbReference type="ARBA" id="ARBA00022490"/>
    </source>
</evidence>
<dbReference type="InterPro" id="IPR012677">
    <property type="entry name" value="Nucleotide-bd_a/b_plait_sf"/>
</dbReference>
<dbReference type="PANTHER" id="PTHR14068:SF0">
    <property type="entry name" value="EUKARYOTIC TRANSLATION INITIATION FACTOR 3 SUBUNIT B"/>
    <property type="match status" value="1"/>
</dbReference>
<keyword evidence="4 6" id="KW-0694">RNA-binding</keyword>
<dbReference type="AlphaFoldDB" id="A0A507CFS0"/>
<dbReference type="GO" id="GO:0005852">
    <property type="term" value="C:eukaryotic translation initiation factor 3 complex"/>
    <property type="evidence" value="ECO:0007669"/>
    <property type="project" value="UniProtKB-UniRule"/>
</dbReference>
<dbReference type="CDD" id="cd12278">
    <property type="entry name" value="RRM_eIF3B"/>
    <property type="match status" value="1"/>
</dbReference>
<dbReference type="PROSITE" id="PS50102">
    <property type="entry name" value="RRM"/>
    <property type="match status" value="1"/>
</dbReference>
<keyword evidence="10" id="KW-1185">Reference proteome</keyword>
<evidence type="ECO:0000256" key="3">
    <source>
        <dbReference type="ARBA" id="ARBA00022540"/>
    </source>
</evidence>
<dbReference type="SUPFAM" id="SSF54928">
    <property type="entry name" value="RNA-binding domain, RBD"/>
    <property type="match status" value="1"/>
</dbReference>
<keyword evidence="5 6" id="KW-0648">Protein biosynthesis</keyword>
<dbReference type="SMART" id="SM00360">
    <property type="entry name" value="RRM"/>
    <property type="match status" value="1"/>
</dbReference>
<dbReference type="Gene3D" id="2.130.10.10">
    <property type="entry name" value="YVTN repeat-like/Quinoprotein amine dehydrogenase"/>
    <property type="match status" value="2"/>
</dbReference>
<dbReference type="InterPro" id="IPR000504">
    <property type="entry name" value="RRM_dom"/>
</dbReference>
<dbReference type="OrthoDB" id="10250414at2759"/>
<evidence type="ECO:0000256" key="4">
    <source>
        <dbReference type="ARBA" id="ARBA00022884"/>
    </source>
</evidence>
<proteinExistence type="inferred from homology"/>
<organism evidence="9 10">
    <name type="scientific">Synchytrium microbalum</name>
    <dbReference type="NCBI Taxonomy" id="1806994"/>
    <lineage>
        <taxon>Eukaryota</taxon>
        <taxon>Fungi</taxon>
        <taxon>Fungi incertae sedis</taxon>
        <taxon>Chytridiomycota</taxon>
        <taxon>Chytridiomycota incertae sedis</taxon>
        <taxon>Chytridiomycetes</taxon>
        <taxon>Synchytriales</taxon>
        <taxon>Synchytriaceae</taxon>
        <taxon>Synchytrium</taxon>
    </lineage>
</organism>
<evidence type="ECO:0000256" key="7">
    <source>
        <dbReference type="PIRNR" id="PIRNR036424"/>
    </source>
</evidence>
<dbReference type="PANTHER" id="PTHR14068">
    <property type="entry name" value="EUKARYOTIC TRANSLATION INITIATION FACTOR 3 EIF3 -RELATED"/>
    <property type="match status" value="1"/>
</dbReference>
<dbReference type="EMBL" id="QEAO01000001">
    <property type="protein sequence ID" value="TPX38208.1"/>
    <property type="molecule type" value="Genomic_DNA"/>
</dbReference>
<dbReference type="STRING" id="1806994.A0A507CFS0"/>
<sequence length="700" mass="80471">MSPVPDYSNHRDAMENGDDELDYTDIEARYHVQVPKGFDRIVVVDGVPIVDDAKEQKLLPVIKRVFKDVGNIIEGGIFHPKDAESGKSKGFMFIEFETADQAVQAVRRGNGYALDRTHTLSVNKFDDVETFTEMDQEYKDPETATLKEKEHLKSWLMDARARDQFVLMKAEEVSVLWNNKTEAPDVGWTDYYVQWSPKGTYLTTFHKQGVQLWGGPNWDRINKFAHPNVKLLDFSPSETYMVTWSSEPFMTPEGESHHVIVWDVLSGSRLRSFSVDPTSMQRDGKAEAQASFQNWPMFKWSFDDKYVARATLGPQGMIQIYETPSMVLLDKKSIKIENLMSFGWSPADHLIAYWTPEAGNIPARVTVQRIPSREIVRTKNLFNVLDAKMAWQSSGDYLLVKVDRAKTKKLSFTNFEIFRVKTKEIPVDVVEFKAGEAVGKVFWEPHGDRFVVLSSEGQVSRVYLYEMQSAQPITKPGATPTLSEVVGNAKLIKQVDRKSSINDCVWSPKGRFYVLAAVRTSGDLEFWDADEATMMNSGEHYSMTDTPVWDPTGRYVISSVSWWRVQSDTGYTIWSFIGNKLHTAVVPVFKQISWRPRPVTLLTKDDQKRIRKSIKEYSKEFEEADAATTSKASQEVVERRLSLWKEWRDYRARCEDDYKKERRARTEVYGFDPDSVEQDEGDFDETVEEVIEEVEEDGWN</sequence>
<dbReference type="HAMAP" id="MF_03001">
    <property type="entry name" value="eIF3b"/>
    <property type="match status" value="1"/>
</dbReference>
<evidence type="ECO:0000259" key="8">
    <source>
        <dbReference type="PROSITE" id="PS50102"/>
    </source>
</evidence>
<name>A0A507CFS0_9FUNG</name>
<reference evidence="9 10" key="1">
    <citation type="journal article" date="2019" name="Sci. Rep.">
        <title>Comparative genomics of chytrid fungi reveal insights into the obligate biotrophic and pathogenic lifestyle of Synchytrium endobioticum.</title>
        <authorList>
            <person name="van de Vossenberg B.T.L.H."/>
            <person name="Warris S."/>
            <person name="Nguyen H.D.T."/>
            <person name="van Gent-Pelzer M.P.E."/>
            <person name="Joly D.L."/>
            <person name="van de Geest H.C."/>
            <person name="Bonants P.J.M."/>
            <person name="Smith D.S."/>
            <person name="Levesque C.A."/>
            <person name="van der Lee T.A.J."/>
        </authorList>
    </citation>
    <scope>NUCLEOTIDE SEQUENCE [LARGE SCALE GENOMIC DNA]</scope>
    <source>
        <strain evidence="9 10">JEL517</strain>
    </source>
</reference>
<dbReference type="InterPro" id="IPR015943">
    <property type="entry name" value="WD40/YVTN_repeat-like_dom_sf"/>
</dbReference>
<comment type="subcellular location">
    <subcellularLocation>
        <location evidence="1 6 7">Cytoplasm</location>
    </subcellularLocation>
</comment>
<dbReference type="Pfam" id="PF00076">
    <property type="entry name" value="RRM_1"/>
    <property type="match status" value="1"/>
</dbReference>
<dbReference type="GO" id="GO:0031369">
    <property type="term" value="F:translation initiation factor binding"/>
    <property type="evidence" value="ECO:0007669"/>
    <property type="project" value="InterPro"/>
</dbReference>
<gene>
    <name evidence="6" type="primary">PRT1</name>
    <name evidence="9" type="ORF">SmJEL517_g00364</name>
</gene>
<comment type="subunit">
    <text evidence="6 7">Component of the eukaryotic translation initiation factor 3 (eIF-3) complex.</text>
</comment>
<accession>A0A507CFS0</accession>
<dbReference type="PIRSF" id="PIRSF036424">
    <property type="entry name" value="eIF3b"/>
    <property type="match status" value="1"/>
</dbReference>
<evidence type="ECO:0000256" key="5">
    <source>
        <dbReference type="ARBA" id="ARBA00022917"/>
    </source>
</evidence>
<dbReference type="Gene3D" id="3.30.70.330">
    <property type="match status" value="1"/>
</dbReference>
<dbReference type="InterPro" id="IPR011400">
    <property type="entry name" value="EIF3B"/>
</dbReference>